<proteinExistence type="predicted"/>
<evidence type="ECO:0000256" key="2">
    <source>
        <dbReference type="SAM" id="SignalP"/>
    </source>
</evidence>
<feature type="domain" description="SLH" evidence="3">
    <location>
        <begin position="25"/>
        <end position="88"/>
    </location>
</feature>
<dbReference type="RefSeq" id="WP_125561032.1">
    <property type="nucleotide sequence ID" value="NZ_RBVX01000041.1"/>
</dbReference>
<comment type="caution">
    <text evidence="4">The sequence shown here is derived from an EMBL/GenBank/DDBJ whole genome shotgun (WGS) entry which is preliminary data.</text>
</comment>
<evidence type="ECO:0000313" key="5">
    <source>
        <dbReference type="Proteomes" id="UP000275076"/>
    </source>
</evidence>
<sequence length="335" mass="37165">MMNLKVFLVSAFLIFLLVPVYASADSGAFSDVEEDFWAADEINYLVAEDIVSGYDDGTFRPNETVKRSQAAAMLVEALELDTKDRPAPDFSDINADFHAYDVVAAVRDEAIISGKNGAFMPNDALTRGQMAAVLNRSFSLDGDAEDSAYFDDMEKTDAFYNDVQVIAQAGITTGYADGTFGPNDDVTRAQFAIFLSRALDQDQFVHPDHTTYSNTRFGFEVTYPDDWPDGEEAANGDGKTLYENGDSIVRAYGTHHRDDYATDLNEYQQVTLDNGKTAYYQTTRTDNLISFDLVRIAGDIEYHINGEVTNAFYSENADDIRDMLYSLVTSGVDVQ</sequence>
<evidence type="ECO:0000256" key="1">
    <source>
        <dbReference type="ARBA" id="ARBA00022729"/>
    </source>
</evidence>
<keyword evidence="1 2" id="KW-0732">Signal</keyword>
<feature type="chain" id="PRO_5018523796" evidence="2">
    <location>
        <begin position="25"/>
        <end position="335"/>
    </location>
</feature>
<dbReference type="InterPro" id="IPR001119">
    <property type="entry name" value="SLH_dom"/>
</dbReference>
<dbReference type="OrthoDB" id="1957749at2"/>
<dbReference type="Proteomes" id="UP000275076">
    <property type="component" value="Unassembled WGS sequence"/>
</dbReference>
<feature type="domain" description="SLH" evidence="3">
    <location>
        <begin position="90"/>
        <end position="145"/>
    </location>
</feature>
<dbReference type="AlphaFoldDB" id="A0A3R9R9B1"/>
<feature type="domain" description="SLH" evidence="3">
    <location>
        <begin position="146"/>
        <end position="209"/>
    </location>
</feature>
<dbReference type="PANTHER" id="PTHR43308:SF5">
    <property type="entry name" value="S-LAYER PROTEIN _ PEPTIDOGLYCAN ENDO-BETA-N-ACETYLGLUCOSAMINIDASE"/>
    <property type="match status" value="1"/>
</dbReference>
<feature type="signal peptide" evidence="2">
    <location>
        <begin position="1"/>
        <end position="24"/>
    </location>
</feature>
<dbReference type="PROSITE" id="PS51272">
    <property type="entry name" value="SLH"/>
    <property type="match status" value="3"/>
</dbReference>
<keyword evidence="5" id="KW-1185">Reference proteome</keyword>
<evidence type="ECO:0000259" key="3">
    <source>
        <dbReference type="PROSITE" id="PS51272"/>
    </source>
</evidence>
<dbReference type="InterPro" id="IPR051465">
    <property type="entry name" value="Cell_Envelope_Struct_Comp"/>
</dbReference>
<organism evidence="4 5">
    <name type="scientific">Salibacterium salarium</name>
    <dbReference type="NCBI Taxonomy" id="284579"/>
    <lineage>
        <taxon>Bacteria</taxon>
        <taxon>Bacillati</taxon>
        <taxon>Bacillota</taxon>
        <taxon>Bacilli</taxon>
        <taxon>Bacillales</taxon>
        <taxon>Bacillaceae</taxon>
    </lineage>
</organism>
<name>A0A3R9R9B1_9BACI</name>
<gene>
    <name evidence="4" type="ORF">D7Z54_27130</name>
</gene>
<dbReference type="EMBL" id="RBVX01000041">
    <property type="protein sequence ID" value="RSL30169.1"/>
    <property type="molecule type" value="Genomic_DNA"/>
</dbReference>
<dbReference type="PANTHER" id="PTHR43308">
    <property type="entry name" value="OUTER MEMBRANE PROTEIN ALPHA-RELATED"/>
    <property type="match status" value="1"/>
</dbReference>
<evidence type="ECO:0000313" key="4">
    <source>
        <dbReference type="EMBL" id="RSL30169.1"/>
    </source>
</evidence>
<dbReference type="Pfam" id="PF00395">
    <property type="entry name" value="SLH"/>
    <property type="match status" value="3"/>
</dbReference>
<reference evidence="4 5" key="1">
    <citation type="submission" date="2018-10" db="EMBL/GenBank/DDBJ databases">
        <title>Draft genome sequence of Bacillus salarius IM0101, isolated from a hypersaline soil in Inner Mongolia, China.</title>
        <authorList>
            <person name="Yamprayoonswat W."/>
            <person name="Boonvisut S."/>
            <person name="Jumpathong W."/>
            <person name="Sittihan S."/>
            <person name="Ruangsuj P."/>
            <person name="Wanthongcharoen S."/>
            <person name="Thongpramul N."/>
            <person name="Pimmason S."/>
            <person name="Yu B."/>
            <person name="Yasawong M."/>
        </authorList>
    </citation>
    <scope>NUCLEOTIDE SEQUENCE [LARGE SCALE GENOMIC DNA]</scope>
    <source>
        <strain evidence="4 5">IM0101</strain>
    </source>
</reference>
<protein>
    <submittedName>
        <fullName evidence="4">S-layer homology domain-containing protein</fullName>
    </submittedName>
</protein>
<accession>A0A3R9R9B1</accession>